<dbReference type="InterPro" id="IPR008651">
    <property type="entry name" value="Uncharacterised_HicB"/>
</dbReference>
<dbReference type="Proteomes" id="UP001217325">
    <property type="component" value="Unassembled WGS sequence"/>
</dbReference>
<evidence type="ECO:0000313" key="4">
    <source>
        <dbReference type="Proteomes" id="UP000230886"/>
    </source>
</evidence>
<feature type="region of interest" description="Disordered" evidence="1">
    <location>
        <begin position="79"/>
        <end position="107"/>
    </location>
</feature>
<dbReference type="Gene3D" id="1.10.1220.10">
    <property type="entry name" value="Met repressor-like"/>
    <property type="match status" value="1"/>
</dbReference>
<dbReference type="RefSeq" id="WP_007730367.1">
    <property type="nucleotide sequence ID" value="NZ_AP026691.1"/>
</dbReference>
<protein>
    <submittedName>
        <fullName evidence="3">Toxin-antitoxin system HicB family antitoxin</fullName>
    </submittedName>
</protein>
<dbReference type="AlphaFoldDB" id="A0A069J7Z9"/>
<comment type="caution">
    <text evidence="3">The sequence shown here is derived from an EMBL/GenBank/DDBJ whole genome shotgun (WGS) entry which is preliminary data.</text>
</comment>
<reference evidence="3 4" key="1">
    <citation type="submission" date="2017-07" db="EMBL/GenBank/DDBJ databases">
        <title>Draft sequence of Rhodococcus enclensis 23b-28.</title>
        <authorList>
            <person name="Besaury L."/>
            <person name="Sancelme M."/>
            <person name="Amato P."/>
            <person name="Lallement A."/>
            <person name="Delort A.-M."/>
        </authorList>
    </citation>
    <scope>NUCLEOTIDE SEQUENCE [LARGE SCALE GENOMIC DNA]</scope>
    <source>
        <strain evidence="3 4">23b-28</strain>
    </source>
</reference>
<dbReference type="InterPro" id="IPR013321">
    <property type="entry name" value="Arc_rbn_hlx_hlx"/>
</dbReference>
<reference evidence="2" key="2">
    <citation type="submission" date="2023-02" db="EMBL/GenBank/DDBJ databases">
        <title>A novel hydrolase synthesized by Rhodococcus erythropolis HQ is responsible for the detoxification of Zearalenone.</title>
        <authorList>
            <person name="Hu J."/>
            <person name="Xu J."/>
        </authorList>
    </citation>
    <scope>NUCLEOTIDE SEQUENCE</scope>
    <source>
        <strain evidence="2">HQ</strain>
    </source>
</reference>
<accession>A0A069J7Z9</accession>
<accession>A0A2A5JG64</accession>
<sequence length="171" mass="18128">MDLTPYVDNLRHELAVAAEAGGEDAKALADRLTAPLESAVRLTLLDALSAAAAEITRDLAPGSVDLRLRGREPEFVVAPAISEPVPAPVEEDPTPAPRPVTESDDASMTRINLRLGQDLKDRIEAAAREAGISVNAWLVRSAATALEGGANRSTPRQRTSQGSESFSGWVH</sequence>
<dbReference type="InterPro" id="IPR010985">
    <property type="entry name" value="Ribbon_hlx_hlx"/>
</dbReference>
<feature type="compositionally biased region" description="Polar residues" evidence="1">
    <location>
        <begin position="151"/>
        <end position="171"/>
    </location>
</feature>
<evidence type="ECO:0000256" key="1">
    <source>
        <dbReference type="SAM" id="MobiDB-lite"/>
    </source>
</evidence>
<dbReference type="GO" id="GO:0006355">
    <property type="term" value="P:regulation of DNA-templated transcription"/>
    <property type="evidence" value="ECO:0007669"/>
    <property type="project" value="InterPro"/>
</dbReference>
<organism evidence="3 4">
    <name type="scientific">Rhodococcus qingshengii</name>
    <dbReference type="NCBI Taxonomy" id="334542"/>
    <lineage>
        <taxon>Bacteria</taxon>
        <taxon>Bacillati</taxon>
        <taxon>Actinomycetota</taxon>
        <taxon>Actinomycetes</taxon>
        <taxon>Mycobacteriales</taxon>
        <taxon>Nocardiaceae</taxon>
        <taxon>Rhodococcus</taxon>
        <taxon>Rhodococcus erythropolis group</taxon>
    </lineage>
</organism>
<gene>
    <name evidence="3" type="ORF">CHR55_07100</name>
    <name evidence="2" type="ORF">PXH69_15405</name>
</gene>
<dbReference type="EMBL" id="NOVD01000003">
    <property type="protein sequence ID" value="PCK28376.1"/>
    <property type="molecule type" value="Genomic_DNA"/>
</dbReference>
<proteinExistence type="predicted"/>
<name>A0A069J7Z9_RHOSG</name>
<dbReference type="Pfam" id="PF05534">
    <property type="entry name" value="HicB"/>
    <property type="match status" value="1"/>
</dbReference>
<dbReference type="KEGG" id="rqi:C1M55_28840"/>
<evidence type="ECO:0000313" key="2">
    <source>
        <dbReference type="EMBL" id="MDE8646348.1"/>
    </source>
</evidence>
<dbReference type="EMBL" id="JARDXE010000009">
    <property type="protein sequence ID" value="MDE8646348.1"/>
    <property type="molecule type" value="Genomic_DNA"/>
</dbReference>
<evidence type="ECO:0000313" key="3">
    <source>
        <dbReference type="EMBL" id="PCK28376.1"/>
    </source>
</evidence>
<dbReference type="Proteomes" id="UP000230886">
    <property type="component" value="Unassembled WGS sequence"/>
</dbReference>
<feature type="region of interest" description="Disordered" evidence="1">
    <location>
        <begin position="147"/>
        <end position="171"/>
    </location>
</feature>
<dbReference type="SUPFAM" id="SSF47598">
    <property type="entry name" value="Ribbon-helix-helix"/>
    <property type="match status" value="1"/>
</dbReference>